<comment type="caution">
    <text evidence="2">The sequence shown here is derived from an EMBL/GenBank/DDBJ whole genome shotgun (WGS) entry which is preliminary data.</text>
</comment>
<reference evidence="2" key="1">
    <citation type="submission" date="2023-07" db="EMBL/GenBank/DDBJ databases">
        <authorList>
            <person name="Stuckert A."/>
        </authorList>
    </citation>
    <scope>NUCLEOTIDE SEQUENCE</scope>
</reference>
<proteinExistence type="predicted"/>
<evidence type="ECO:0000313" key="3">
    <source>
        <dbReference type="Proteomes" id="UP001176940"/>
    </source>
</evidence>
<feature type="region of interest" description="Disordered" evidence="1">
    <location>
        <begin position="69"/>
        <end position="121"/>
    </location>
</feature>
<dbReference type="PANTHER" id="PTHR33066:SF2">
    <property type="entry name" value="FILAGGRIN-2-LIKE"/>
    <property type="match status" value="1"/>
</dbReference>
<evidence type="ECO:0000256" key="1">
    <source>
        <dbReference type="SAM" id="MobiDB-lite"/>
    </source>
</evidence>
<protein>
    <submittedName>
        <fullName evidence="2">Uncharacterized protein</fullName>
    </submittedName>
</protein>
<dbReference type="EMBL" id="CAUEEQ010000758">
    <property type="protein sequence ID" value="CAJ0917833.1"/>
    <property type="molecule type" value="Genomic_DNA"/>
</dbReference>
<dbReference type="PANTHER" id="PTHR33066">
    <property type="entry name" value="INTEGRASE_SAM-LIKE_N DOMAIN-CONTAINING PROTEIN"/>
    <property type="match status" value="1"/>
</dbReference>
<sequence>MVLASGGLPTDLSSMGDFRCGPHGIPNEQEGTSVRLQVPQSTRSGRRRSGHSLVAVRAPLSVSTPALASQALEKDQGGRGAGHSDRSGLAQEIFVCGDRQPSRGHPLAASRQTRSAVPGSDLPPEFSVAHFDGVAVETAVLRASGLSDRSSAAIKESRQEAILLAKMKTPKYSEISGGI</sequence>
<keyword evidence="3" id="KW-1185">Reference proteome</keyword>
<dbReference type="Proteomes" id="UP001176940">
    <property type="component" value="Unassembled WGS sequence"/>
</dbReference>
<feature type="compositionally biased region" description="Basic and acidic residues" evidence="1">
    <location>
        <begin position="72"/>
        <end position="86"/>
    </location>
</feature>
<name>A0ABN9KNY0_9NEOB</name>
<accession>A0ABN9KNY0</accession>
<evidence type="ECO:0000313" key="2">
    <source>
        <dbReference type="EMBL" id="CAJ0917833.1"/>
    </source>
</evidence>
<organism evidence="2 3">
    <name type="scientific">Ranitomeya imitator</name>
    <name type="common">mimic poison frog</name>
    <dbReference type="NCBI Taxonomy" id="111125"/>
    <lineage>
        <taxon>Eukaryota</taxon>
        <taxon>Metazoa</taxon>
        <taxon>Chordata</taxon>
        <taxon>Craniata</taxon>
        <taxon>Vertebrata</taxon>
        <taxon>Euteleostomi</taxon>
        <taxon>Amphibia</taxon>
        <taxon>Batrachia</taxon>
        <taxon>Anura</taxon>
        <taxon>Neobatrachia</taxon>
        <taxon>Hyloidea</taxon>
        <taxon>Dendrobatidae</taxon>
        <taxon>Dendrobatinae</taxon>
        <taxon>Ranitomeya</taxon>
    </lineage>
</organism>
<gene>
    <name evidence="2" type="ORF">RIMI_LOCUS618679</name>
</gene>